<protein>
    <submittedName>
        <fullName evidence="1">Uncharacterized protein</fullName>
    </submittedName>
</protein>
<accession>A0A918ABB0</accession>
<gene>
    <name evidence="1" type="ORF">GCM10012278_62680</name>
</gene>
<organism evidence="1 2">
    <name type="scientific">Nonomuraea glycinis</name>
    <dbReference type="NCBI Taxonomy" id="2047744"/>
    <lineage>
        <taxon>Bacteria</taxon>
        <taxon>Bacillati</taxon>
        <taxon>Actinomycetota</taxon>
        <taxon>Actinomycetes</taxon>
        <taxon>Streptosporangiales</taxon>
        <taxon>Streptosporangiaceae</taxon>
        <taxon>Nonomuraea</taxon>
    </lineage>
</organism>
<dbReference type="InterPro" id="IPR036265">
    <property type="entry name" value="HIT-like_sf"/>
</dbReference>
<evidence type="ECO:0000313" key="2">
    <source>
        <dbReference type="Proteomes" id="UP000660745"/>
    </source>
</evidence>
<comment type="caution">
    <text evidence="1">The sequence shown here is derived from an EMBL/GenBank/DDBJ whole genome shotgun (WGS) entry which is preliminary data.</text>
</comment>
<proteinExistence type="predicted"/>
<evidence type="ECO:0000313" key="1">
    <source>
        <dbReference type="EMBL" id="GGP12930.1"/>
    </source>
</evidence>
<name>A0A918ABB0_9ACTN</name>
<dbReference type="EMBL" id="BMNK01000013">
    <property type="protein sequence ID" value="GGP12930.1"/>
    <property type="molecule type" value="Genomic_DNA"/>
</dbReference>
<dbReference type="Gene3D" id="3.30.428.10">
    <property type="entry name" value="HIT-like"/>
    <property type="match status" value="1"/>
</dbReference>
<reference evidence="1" key="1">
    <citation type="journal article" date="2014" name="Int. J. Syst. Evol. Microbiol.">
        <title>Complete genome sequence of Corynebacterium casei LMG S-19264T (=DSM 44701T), isolated from a smear-ripened cheese.</title>
        <authorList>
            <consortium name="US DOE Joint Genome Institute (JGI-PGF)"/>
            <person name="Walter F."/>
            <person name="Albersmeier A."/>
            <person name="Kalinowski J."/>
            <person name="Ruckert C."/>
        </authorList>
    </citation>
    <scope>NUCLEOTIDE SEQUENCE</scope>
    <source>
        <strain evidence="1">CGMCC 4.7430</strain>
    </source>
</reference>
<dbReference type="AlphaFoldDB" id="A0A918ABB0"/>
<dbReference type="Proteomes" id="UP000660745">
    <property type="component" value="Unassembled WGS sequence"/>
</dbReference>
<keyword evidence="2" id="KW-1185">Reference proteome</keyword>
<sequence>MPPYLINVMQAPKGDASHHLRIELVPLHKDVQTLKRPGAMELGLGVYVNPLLPEIAAGMLRDALPGVRRCRT</sequence>
<reference evidence="1" key="2">
    <citation type="submission" date="2020-09" db="EMBL/GenBank/DDBJ databases">
        <authorList>
            <person name="Sun Q."/>
            <person name="Zhou Y."/>
        </authorList>
    </citation>
    <scope>NUCLEOTIDE SEQUENCE</scope>
    <source>
        <strain evidence="1">CGMCC 4.7430</strain>
    </source>
</reference>